<keyword evidence="3" id="KW-1185">Reference proteome</keyword>
<name>A0AAD4R2C3_9BILA</name>
<evidence type="ECO:0000313" key="3">
    <source>
        <dbReference type="Proteomes" id="UP001201812"/>
    </source>
</evidence>
<evidence type="ECO:0000313" key="2">
    <source>
        <dbReference type="EMBL" id="KAI1704978.1"/>
    </source>
</evidence>
<feature type="chain" id="PRO_5041936716" evidence="1">
    <location>
        <begin position="30"/>
        <end position="168"/>
    </location>
</feature>
<feature type="signal peptide" evidence="1">
    <location>
        <begin position="1"/>
        <end position="29"/>
    </location>
</feature>
<organism evidence="2 3">
    <name type="scientific">Ditylenchus destructor</name>
    <dbReference type="NCBI Taxonomy" id="166010"/>
    <lineage>
        <taxon>Eukaryota</taxon>
        <taxon>Metazoa</taxon>
        <taxon>Ecdysozoa</taxon>
        <taxon>Nematoda</taxon>
        <taxon>Chromadorea</taxon>
        <taxon>Rhabditida</taxon>
        <taxon>Tylenchina</taxon>
        <taxon>Tylenchomorpha</taxon>
        <taxon>Sphaerularioidea</taxon>
        <taxon>Anguinidae</taxon>
        <taxon>Anguininae</taxon>
        <taxon>Ditylenchus</taxon>
    </lineage>
</organism>
<reference evidence="2" key="1">
    <citation type="submission" date="2022-01" db="EMBL/GenBank/DDBJ databases">
        <title>Genome Sequence Resource for Two Populations of Ditylenchus destructor, the Migratory Endoparasitic Phytonematode.</title>
        <authorList>
            <person name="Zhang H."/>
            <person name="Lin R."/>
            <person name="Xie B."/>
        </authorList>
    </citation>
    <scope>NUCLEOTIDE SEQUENCE</scope>
    <source>
        <strain evidence="2">BazhouSP</strain>
    </source>
</reference>
<evidence type="ECO:0000256" key="1">
    <source>
        <dbReference type="SAM" id="SignalP"/>
    </source>
</evidence>
<gene>
    <name evidence="2" type="ORF">DdX_13908</name>
</gene>
<comment type="caution">
    <text evidence="2">The sequence shown here is derived from an EMBL/GenBank/DDBJ whole genome shotgun (WGS) entry which is preliminary data.</text>
</comment>
<protein>
    <submittedName>
        <fullName evidence="2">Uncharacterized protein</fullName>
    </submittedName>
</protein>
<sequence>MGPIRFINLQKALILLIPLSCTFVRPSNGAMMKIGELATLNGVKLETVLDYFMDSIKFDENSHQVTINPDVISQKEDYVLSAIHVKESVQDYLRNTLKSHGSSNGSLTGEKAFVALKEIITDMHKVVTTNKKSGVRVRWKSYCELAQNLTSRRWHSSCRLHLCVYKCN</sequence>
<keyword evidence="1" id="KW-0732">Signal</keyword>
<dbReference type="AlphaFoldDB" id="A0AAD4R2C3"/>
<proteinExistence type="predicted"/>
<dbReference type="EMBL" id="JAKKPZ010000061">
    <property type="protein sequence ID" value="KAI1704978.1"/>
    <property type="molecule type" value="Genomic_DNA"/>
</dbReference>
<accession>A0AAD4R2C3</accession>
<dbReference type="Proteomes" id="UP001201812">
    <property type="component" value="Unassembled WGS sequence"/>
</dbReference>